<dbReference type="Pfam" id="PF00128">
    <property type="entry name" value="Alpha-amylase"/>
    <property type="match status" value="1"/>
</dbReference>
<keyword evidence="6 10" id="KW-0808">Transferase</keyword>
<feature type="domain" description="Glycosyl hydrolase family 13 catalytic" evidence="11">
    <location>
        <begin position="691"/>
        <end position="1170"/>
    </location>
</feature>
<dbReference type="Pfam" id="PF21226">
    <property type="entry name" value="MalQ_N"/>
    <property type="match status" value="1"/>
</dbReference>
<dbReference type="Gene3D" id="3.20.20.80">
    <property type="entry name" value="Glycosidases"/>
    <property type="match status" value="5"/>
</dbReference>
<evidence type="ECO:0000256" key="3">
    <source>
        <dbReference type="ARBA" id="ARBA00012560"/>
    </source>
</evidence>
<dbReference type="InterPro" id="IPR012767">
    <property type="entry name" value="Trehalose_TreY"/>
</dbReference>
<protein>
    <recommendedName>
        <fullName evidence="4 10">4-alpha-glucanotransferase</fullName>
        <ecNumber evidence="3 10">2.4.1.25</ecNumber>
    </recommendedName>
    <alternativeName>
        <fullName evidence="8 10">Amylomaltase</fullName>
    </alternativeName>
    <alternativeName>
        <fullName evidence="9 10">Disproportionating enzyme</fullName>
    </alternativeName>
</protein>
<evidence type="ECO:0000256" key="1">
    <source>
        <dbReference type="ARBA" id="ARBA00000439"/>
    </source>
</evidence>
<reference evidence="12 13" key="1">
    <citation type="submission" date="2020-04" db="EMBL/GenBank/DDBJ databases">
        <title>Usitatibacter rugosus gen. nov., sp. nov. and Usitatibacter palustris sp. nov., novel members of Usitatibacteraceae fam. nov. within the order Nitrosomonadales isolated from soil.</title>
        <authorList>
            <person name="Huber K.J."/>
            <person name="Neumann-Schaal M."/>
            <person name="Geppert A."/>
            <person name="Luckner M."/>
            <person name="Wanner G."/>
            <person name="Overmann J."/>
        </authorList>
    </citation>
    <scope>NUCLEOTIDE SEQUENCE [LARGE SCALE GENOMIC DNA]</scope>
    <source>
        <strain evidence="12 13">0125_3</strain>
    </source>
</reference>
<comment type="catalytic activity">
    <reaction evidence="1 10">
        <text>Transfers a segment of a (1-&gt;4)-alpha-D-glucan to a new position in an acceptor, which may be glucose or a (1-&gt;4)-alpha-D-glucan.</text>
        <dbReference type="EC" id="2.4.1.25"/>
    </reaction>
</comment>
<keyword evidence="7 10" id="KW-0119">Carbohydrate metabolism</keyword>
<comment type="similarity">
    <text evidence="2 10">Belongs to the disproportionating enzyme family.</text>
</comment>
<evidence type="ECO:0000313" key="12">
    <source>
        <dbReference type="EMBL" id="QJR11039.1"/>
    </source>
</evidence>
<dbReference type="GO" id="GO:0005975">
    <property type="term" value="P:carbohydrate metabolic process"/>
    <property type="evidence" value="ECO:0007669"/>
    <property type="project" value="InterPro"/>
</dbReference>
<organism evidence="12 13">
    <name type="scientific">Usitatibacter rugosus</name>
    <dbReference type="NCBI Taxonomy" id="2732067"/>
    <lineage>
        <taxon>Bacteria</taxon>
        <taxon>Pseudomonadati</taxon>
        <taxon>Pseudomonadota</taxon>
        <taxon>Betaproteobacteria</taxon>
        <taxon>Nitrosomonadales</taxon>
        <taxon>Usitatibacteraceae</taxon>
        <taxon>Usitatibacter</taxon>
    </lineage>
</organism>
<evidence type="ECO:0000256" key="7">
    <source>
        <dbReference type="ARBA" id="ARBA00023277"/>
    </source>
</evidence>
<keyword evidence="5 10" id="KW-0328">Glycosyltransferase</keyword>
<dbReference type="Proteomes" id="UP000501534">
    <property type="component" value="Chromosome"/>
</dbReference>
<dbReference type="EC" id="2.4.1.25" evidence="3 10"/>
<evidence type="ECO:0000256" key="2">
    <source>
        <dbReference type="ARBA" id="ARBA00005684"/>
    </source>
</evidence>
<name>A0A6M4GUN6_9PROT</name>
<evidence type="ECO:0000259" key="11">
    <source>
        <dbReference type="SMART" id="SM00642"/>
    </source>
</evidence>
<dbReference type="GO" id="GO:0004134">
    <property type="term" value="F:4-alpha-glucanotransferase activity"/>
    <property type="evidence" value="ECO:0007669"/>
    <property type="project" value="UniProtKB-EC"/>
</dbReference>
<evidence type="ECO:0000256" key="8">
    <source>
        <dbReference type="ARBA" id="ARBA00031423"/>
    </source>
</evidence>
<accession>A0A6M4GUN6</accession>
<evidence type="ECO:0000256" key="9">
    <source>
        <dbReference type="ARBA" id="ARBA00031501"/>
    </source>
</evidence>
<dbReference type="KEGG" id="uru:DSM104443_02110"/>
<evidence type="ECO:0000313" key="13">
    <source>
        <dbReference type="Proteomes" id="UP000501534"/>
    </source>
</evidence>
<dbReference type="InterPro" id="IPR006047">
    <property type="entry name" value="GH13_cat_dom"/>
</dbReference>
<dbReference type="NCBIfam" id="TIGR00217">
    <property type="entry name" value="malQ"/>
    <property type="match status" value="1"/>
</dbReference>
<evidence type="ECO:0000256" key="10">
    <source>
        <dbReference type="RuleBase" id="RU361207"/>
    </source>
</evidence>
<dbReference type="PANTHER" id="PTHR32438">
    <property type="entry name" value="4-ALPHA-GLUCANOTRANSFERASE DPE1, CHLOROPLASTIC/AMYLOPLASTIC"/>
    <property type="match status" value="1"/>
</dbReference>
<dbReference type="SMART" id="SM00642">
    <property type="entry name" value="Aamy"/>
    <property type="match status" value="1"/>
</dbReference>
<sequence length="1594" mass="175187">MDDRVRTPGPHDELLEQHGIEPGYHDVFGTWHATPEETARILAAAMGPASAPPEWIEPVHVLRRTQFAEGIPLHGVYGPGLRWRIVEEEGGTHEGDVGGAGIAVPGAIPDGYHRVELELAGERVAEAVLIVVPECCYQPAALAQDGRPWGVSVQLYGVRSGRNAGIGDFTDLANLATTWGTRGAAVVGTNPLHALAVSDTGGSPYSPSSRLMLNGLYVDIEAVDEYAAWKESQPAACARFAASAAELRECVLVDYAAVSGAKYPALEGLYAVYLQRHGGRASAREREFEAFRRKGGDALRLHALFCAIEEVHGPDSSRWPAPFASPGTEEVRDFERDHADRVGFHAYVQWQCATQLSLAARRARESGMALGLYADLAVSVARGGSEAWANREAYAIEASVGAPPDEFNPRGQAWGLPPLVPARLRELGYAPFVATLRANMANAGALRIDHVMGLSRLWWVPEGHEATDGAYVRYPLEDLLGILALESHRNRCLVIGEDLGTVPTSLSERLQRANVLSYRVMLFARGDKGFTPPADYPRYALVGWSTHDLPTLAGWWKRSQQPDREALVAALREAGLMKDGREATARRLPPAIAIGVHRLLARTPSALMLMQMEDVLGVEEQANVPGPASGQPNWRRRLPVALEALDTDSRVRRHARAMAKERGVPAKSANRPAGARIPRATYRLQLHKDFTFRDATALVPYLDRLGVSHVYCSPFLRARAGSTHGYDIVDHESLNPEIGTRADLEAFSAALRQRGMGMLVDIVPNHMGVMGADNGWWMDVLENGPASPYAGFFDIAWDPLAAHLAGRVLVPLLGDHYGRELAAGKLELRYEAESGTFAIQYAEHRLPLDPRTYPLLFAEPVPHSGLAALLERFGSLAERSLLPPDAIATRHENARTAQRDLARLTASDETARTWVEGAIAAHAVRPGDDAAAARLDALIEAQAWRPAYWRVAGDEINYRRFFDINGLAALRQENEAVFQRTHRLVLSLVRDGIADGLRIDHPDGLLDPRQYLERLQRAAGKPVYVVVEKIVAPHESLPRDFAAHGTTGYRFANVVNGLFVDESARGAMTRTYEAFTGEREDFRTVARRARRLILRSSLAGELNTAAQELSRIALADRDTRDYTAGALREALAEVIAAYPVYRTYIADDGPSEEDRVHIAWAVRLARREARAADATIFDFIERLLLGEAYAADDPRQGTALRFARRLQQLTSPVMAKGVEDTAFYRYNRLLSLNDVGGDPEEFGTTVTRFHRASAHRARYWPHTMLATSTHDNKRSEDVRARLDVVSENPAAWRLHLRRWSRMNAGYHHDADGVNAPSRNDEYLLYQTLLGSYPLEADEAKRAEYPKRIAAFLEKALREAKVHTSWANVNEPYETAVKAFAAAVLKDRAFLADFRQVLEPVAWIGRLNSLAIATVKLTSPGVPDIYQGNEMPDLSLVDPDNRRPVDFAARQAALGALDAAALPASSDPLSKLFITSRLLALRREQEVLFRDGSYVALRATGTKARHVLAYARRHEGQAIITVVPRLMSRLGVATGAEPCGEALWGDTAIAPAFLARDAALLNRLTGRTVALRDGQLRVADVLSDSAVAVIWAGRP</sequence>
<gene>
    <name evidence="12" type="ORF">DSM104443_02110</name>
</gene>
<evidence type="ECO:0000256" key="4">
    <source>
        <dbReference type="ARBA" id="ARBA00020295"/>
    </source>
</evidence>
<dbReference type="SUPFAM" id="SSF51445">
    <property type="entry name" value="(Trans)glycosidases"/>
    <property type="match status" value="2"/>
</dbReference>
<evidence type="ECO:0000256" key="5">
    <source>
        <dbReference type="ARBA" id="ARBA00022676"/>
    </source>
</evidence>
<evidence type="ECO:0000256" key="6">
    <source>
        <dbReference type="ARBA" id="ARBA00022679"/>
    </source>
</evidence>
<dbReference type="InterPro" id="IPR003385">
    <property type="entry name" value="Glyco_hydro_77"/>
</dbReference>
<dbReference type="NCBIfam" id="TIGR02401">
    <property type="entry name" value="trehalose_TreY"/>
    <property type="match status" value="1"/>
</dbReference>
<dbReference type="PANTHER" id="PTHR32438:SF5">
    <property type="entry name" value="4-ALPHA-GLUCANOTRANSFERASE DPE1, CHLOROPLASTIC_AMYLOPLASTIC"/>
    <property type="match status" value="1"/>
</dbReference>
<dbReference type="Pfam" id="PF02446">
    <property type="entry name" value="Glyco_hydro_77"/>
    <property type="match status" value="1"/>
</dbReference>
<dbReference type="InterPro" id="IPR017853">
    <property type="entry name" value="GH"/>
</dbReference>
<dbReference type="CDD" id="cd11336">
    <property type="entry name" value="AmyAc_MTSase"/>
    <property type="match status" value="1"/>
</dbReference>
<keyword evidence="13" id="KW-1185">Reference proteome</keyword>
<proteinExistence type="inferred from homology"/>
<dbReference type="EMBL" id="CP053069">
    <property type="protein sequence ID" value="QJR11039.1"/>
    <property type="molecule type" value="Genomic_DNA"/>
</dbReference>
<dbReference type="InterPro" id="IPR048458">
    <property type="entry name" value="MalQ_N"/>
</dbReference>